<dbReference type="KEGG" id="ccos:Pan44_44220"/>
<dbReference type="PANTHER" id="PTHR34039:SF1">
    <property type="entry name" value="UPF0102 PROTEIN YRAN"/>
    <property type="match status" value="1"/>
</dbReference>
<dbReference type="InterPro" id="IPR011335">
    <property type="entry name" value="Restrct_endonuc-II-like"/>
</dbReference>
<organism evidence="3 4">
    <name type="scientific">Caulifigura coniformis</name>
    <dbReference type="NCBI Taxonomy" id="2527983"/>
    <lineage>
        <taxon>Bacteria</taxon>
        <taxon>Pseudomonadati</taxon>
        <taxon>Planctomycetota</taxon>
        <taxon>Planctomycetia</taxon>
        <taxon>Planctomycetales</taxon>
        <taxon>Planctomycetaceae</taxon>
        <taxon>Caulifigura</taxon>
    </lineage>
</organism>
<dbReference type="EMBL" id="CP036271">
    <property type="protein sequence ID" value="QDT56368.1"/>
    <property type="molecule type" value="Genomic_DNA"/>
</dbReference>
<reference evidence="3 4" key="1">
    <citation type="submission" date="2019-02" db="EMBL/GenBank/DDBJ databases">
        <title>Deep-cultivation of Planctomycetes and their phenomic and genomic characterization uncovers novel biology.</title>
        <authorList>
            <person name="Wiegand S."/>
            <person name="Jogler M."/>
            <person name="Boedeker C."/>
            <person name="Pinto D."/>
            <person name="Vollmers J."/>
            <person name="Rivas-Marin E."/>
            <person name="Kohn T."/>
            <person name="Peeters S.H."/>
            <person name="Heuer A."/>
            <person name="Rast P."/>
            <person name="Oberbeckmann S."/>
            <person name="Bunk B."/>
            <person name="Jeske O."/>
            <person name="Meyerdierks A."/>
            <person name="Storesund J.E."/>
            <person name="Kallscheuer N."/>
            <person name="Luecker S."/>
            <person name="Lage O.M."/>
            <person name="Pohl T."/>
            <person name="Merkel B.J."/>
            <person name="Hornburger P."/>
            <person name="Mueller R.-W."/>
            <person name="Bruemmer F."/>
            <person name="Labrenz M."/>
            <person name="Spormann A.M."/>
            <person name="Op den Camp H."/>
            <person name="Overmann J."/>
            <person name="Amann R."/>
            <person name="Jetten M.S.M."/>
            <person name="Mascher T."/>
            <person name="Medema M.H."/>
            <person name="Devos D.P."/>
            <person name="Kaster A.-K."/>
            <person name="Ovreas L."/>
            <person name="Rohde M."/>
            <person name="Galperin M.Y."/>
            <person name="Jogler C."/>
        </authorList>
    </citation>
    <scope>NUCLEOTIDE SEQUENCE [LARGE SCALE GENOMIC DNA]</scope>
    <source>
        <strain evidence="3 4">Pan44</strain>
    </source>
</reference>
<protein>
    <recommendedName>
        <fullName evidence="2">UPF0102 protein Pan44_44220</fullName>
    </recommendedName>
</protein>
<dbReference type="InParanoid" id="A0A517SJS5"/>
<dbReference type="FunCoup" id="A0A517SJS5">
    <property type="interactions" value="230"/>
</dbReference>
<accession>A0A517SJS5</accession>
<dbReference type="SUPFAM" id="SSF52980">
    <property type="entry name" value="Restriction endonuclease-like"/>
    <property type="match status" value="1"/>
</dbReference>
<keyword evidence="4" id="KW-1185">Reference proteome</keyword>
<dbReference type="OrthoDB" id="9802516at2"/>
<evidence type="ECO:0000313" key="4">
    <source>
        <dbReference type="Proteomes" id="UP000315700"/>
    </source>
</evidence>
<gene>
    <name evidence="3" type="ORF">Pan44_44220</name>
</gene>
<dbReference type="HAMAP" id="MF_00048">
    <property type="entry name" value="UPF0102"/>
    <property type="match status" value="1"/>
</dbReference>
<dbReference type="NCBIfam" id="TIGR00252">
    <property type="entry name" value="YraN family protein"/>
    <property type="match status" value="1"/>
</dbReference>
<dbReference type="Gene3D" id="3.40.1350.10">
    <property type="match status" value="1"/>
</dbReference>
<dbReference type="RefSeq" id="WP_145033764.1">
    <property type="nucleotide sequence ID" value="NZ_CP036271.1"/>
</dbReference>
<sequence>MNPRGWLTRLLGDEGERIAARHLKSKGYRILARQARSRLGEIDLIARDRDVIVFVEVKSRRDQREGSPAEAVDRRKQRKLTQLALGWLKTRRLLGHPARFDVIAIRWDADGKPDIKHEQSAFDAADLGQMY</sequence>
<evidence type="ECO:0000256" key="2">
    <source>
        <dbReference type="HAMAP-Rule" id="MF_00048"/>
    </source>
</evidence>
<dbReference type="NCBIfam" id="NF009150">
    <property type="entry name" value="PRK12497.1-3"/>
    <property type="match status" value="1"/>
</dbReference>
<comment type="similarity">
    <text evidence="1 2">Belongs to the UPF0102 family.</text>
</comment>
<dbReference type="CDD" id="cd20736">
    <property type="entry name" value="PoNe_Nuclease"/>
    <property type="match status" value="1"/>
</dbReference>
<dbReference type="InterPro" id="IPR011856">
    <property type="entry name" value="tRNA_endonuc-like_dom_sf"/>
</dbReference>
<dbReference type="GO" id="GO:0003676">
    <property type="term" value="F:nucleic acid binding"/>
    <property type="evidence" value="ECO:0007669"/>
    <property type="project" value="InterPro"/>
</dbReference>
<evidence type="ECO:0000256" key="1">
    <source>
        <dbReference type="ARBA" id="ARBA00006738"/>
    </source>
</evidence>
<dbReference type="Pfam" id="PF02021">
    <property type="entry name" value="UPF0102"/>
    <property type="match status" value="1"/>
</dbReference>
<dbReference type="InterPro" id="IPR003509">
    <property type="entry name" value="UPF0102_YraN-like"/>
</dbReference>
<name>A0A517SJS5_9PLAN</name>
<dbReference type="PANTHER" id="PTHR34039">
    <property type="entry name" value="UPF0102 PROTEIN YRAN"/>
    <property type="match status" value="1"/>
</dbReference>
<evidence type="ECO:0000313" key="3">
    <source>
        <dbReference type="EMBL" id="QDT56368.1"/>
    </source>
</evidence>
<dbReference type="AlphaFoldDB" id="A0A517SJS5"/>
<dbReference type="Proteomes" id="UP000315700">
    <property type="component" value="Chromosome"/>
</dbReference>
<proteinExistence type="inferred from homology"/>
<dbReference type="NCBIfam" id="NF009154">
    <property type="entry name" value="PRK12497.3-3"/>
    <property type="match status" value="1"/>
</dbReference>